<proteinExistence type="predicted"/>
<keyword evidence="3" id="KW-1185">Reference proteome</keyword>
<accession>A0A073IFW7</accession>
<feature type="region of interest" description="Disordered" evidence="1">
    <location>
        <begin position="128"/>
        <end position="211"/>
    </location>
</feature>
<reference evidence="2 3" key="1">
    <citation type="submission" date="2014-01" db="EMBL/GenBank/DDBJ databases">
        <title>Sulfitobacter donghicola JCM 14565 Genome Sequencing.</title>
        <authorList>
            <person name="Lai Q."/>
            <person name="Hong Z."/>
        </authorList>
    </citation>
    <scope>NUCLEOTIDE SEQUENCE [LARGE SCALE GENOMIC DNA]</scope>
    <source>
        <strain evidence="2 3">JCM 14565</strain>
    </source>
</reference>
<dbReference type="InterPro" id="IPR021735">
    <property type="entry name" value="DUF3306"/>
</dbReference>
<dbReference type="Pfam" id="PF11748">
    <property type="entry name" value="DUF3306"/>
    <property type="match status" value="1"/>
</dbReference>
<dbReference type="AlphaFoldDB" id="A0A073IFW7"/>
<evidence type="ECO:0000313" key="2">
    <source>
        <dbReference type="EMBL" id="KEJ88639.1"/>
    </source>
</evidence>
<dbReference type="eggNOG" id="ENOG503302S">
    <property type="taxonomic scope" value="Bacteria"/>
</dbReference>
<dbReference type="OrthoDB" id="8100830at2"/>
<evidence type="ECO:0000256" key="1">
    <source>
        <dbReference type="SAM" id="MobiDB-lite"/>
    </source>
</evidence>
<dbReference type="Proteomes" id="UP000027734">
    <property type="component" value="Unassembled WGS sequence"/>
</dbReference>
<evidence type="ECO:0000313" key="3">
    <source>
        <dbReference type="Proteomes" id="UP000027734"/>
    </source>
</evidence>
<evidence type="ECO:0008006" key="4">
    <source>
        <dbReference type="Google" id="ProtNLM"/>
    </source>
</evidence>
<dbReference type="RefSeq" id="WP_025059508.1">
    <property type="nucleotide sequence ID" value="NZ_JAMC01000005.1"/>
</dbReference>
<comment type="caution">
    <text evidence="2">The sequence shown here is derived from an EMBL/GenBank/DDBJ whole genome shotgun (WGS) entry which is preliminary data.</text>
</comment>
<sequence>MSDFWSKRKAAVEAEADAELKAAHEATLEASNAEKTDEEVLEELGLPDPDDMQEGDDFSAFMSDVVPARLKTRALRKLWRLNPVLANVDGLVDYGEDFTDAAMVIENMQTTYQVGKGMMEHVKEMARQALEKEEEALQASDEGLDQEDPAPEPEPELVAEAPQEQIASSAFVGDEAQPEQEKNDETGISPEHAPEVPRHRMQFYFEDQHTG</sequence>
<name>A0A073IFW7_9RHOB</name>
<dbReference type="EMBL" id="JAMC01000005">
    <property type="protein sequence ID" value="KEJ88639.1"/>
    <property type="molecule type" value="Genomic_DNA"/>
</dbReference>
<protein>
    <recommendedName>
        <fullName evidence="4">DUF3306 domain-containing protein</fullName>
    </recommendedName>
</protein>
<dbReference type="STRING" id="1300350.Z948_2137"/>
<gene>
    <name evidence="2" type="ORF">DSW25_13315</name>
</gene>
<organism evidence="2 3">
    <name type="scientific">Sulfitobacter donghicola DSW-25 = KCTC 12864 = JCM 14565</name>
    <dbReference type="NCBI Taxonomy" id="1300350"/>
    <lineage>
        <taxon>Bacteria</taxon>
        <taxon>Pseudomonadati</taxon>
        <taxon>Pseudomonadota</taxon>
        <taxon>Alphaproteobacteria</taxon>
        <taxon>Rhodobacterales</taxon>
        <taxon>Roseobacteraceae</taxon>
        <taxon>Sulfitobacter</taxon>
    </lineage>
</organism>
<feature type="compositionally biased region" description="Acidic residues" evidence="1">
    <location>
        <begin position="132"/>
        <end position="157"/>
    </location>
</feature>